<dbReference type="SMART" id="SM00470">
    <property type="entry name" value="ParB"/>
    <property type="match status" value="1"/>
</dbReference>
<dbReference type="AlphaFoldDB" id="A0A1X6YWU1"/>
<reference evidence="3 4" key="1">
    <citation type="submission" date="2017-03" db="EMBL/GenBank/DDBJ databases">
        <authorList>
            <person name="Afonso C.L."/>
            <person name="Miller P.J."/>
            <person name="Scott M.A."/>
            <person name="Spackman E."/>
            <person name="Goraichik I."/>
            <person name="Dimitrov K.M."/>
            <person name="Suarez D.L."/>
            <person name="Swayne D.E."/>
        </authorList>
    </citation>
    <scope>NUCLEOTIDE SEQUENCE [LARGE SCALE GENOMIC DNA]</scope>
    <source>
        <strain evidence="3 4">CECT 8625</strain>
    </source>
</reference>
<dbReference type="EMBL" id="FWFK01000002">
    <property type="protein sequence ID" value="SLN33103.1"/>
    <property type="molecule type" value="Genomic_DNA"/>
</dbReference>
<dbReference type="RefSeq" id="WP_085791257.1">
    <property type="nucleotide sequence ID" value="NZ_FWFK01000002.1"/>
</dbReference>
<feature type="compositionally biased region" description="Pro residues" evidence="1">
    <location>
        <begin position="288"/>
        <end position="307"/>
    </location>
</feature>
<feature type="compositionally biased region" description="Low complexity" evidence="1">
    <location>
        <begin position="275"/>
        <end position="287"/>
    </location>
</feature>
<dbReference type="Pfam" id="PF02195">
    <property type="entry name" value="ParB_N"/>
    <property type="match status" value="1"/>
</dbReference>
<sequence>MAKRKRLSPANPHYIDADTPPEADPGDVRPLGRRPARAPIAEIAGETASAAALGELSRSVEAARAAGRMILALPLEAVEAEHLVRDRLGAEDEELFALMESLATRGQQTPVEVVDRGAEAEPRYGLISGWRRLRALRRLAAEDRGPNEVLAVIRAPKAASDAYIAMVEENEIRVGLSYYERARIVVKSVEAGVFEDREAALRALFGAVSRAKRSKIRSFTEIVSALDGALSFPTRLAERGGLELARRLSDDPDLAARLRADLAAAPPESAEAELARLSGPRRAARPATPDPETAPPDTAVPPAPADPPRVVTAYNPERGEITLSGPGVTAALRAALDRWLADRG</sequence>
<accession>A0A1X6YWU1</accession>
<keyword evidence="4" id="KW-1185">Reference proteome</keyword>
<dbReference type="OrthoDB" id="7812516at2"/>
<protein>
    <submittedName>
        <fullName evidence="3">ParB-like nuclease domain protein</fullName>
    </submittedName>
</protein>
<dbReference type="SUPFAM" id="SSF110849">
    <property type="entry name" value="ParB/Sulfiredoxin"/>
    <property type="match status" value="1"/>
</dbReference>
<dbReference type="Proteomes" id="UP000193570">
    <property type="component" value="Unassembled WGS sequence"/>
</dbReference>
<evidence type="ECO:0000259" key="2">
    <source>
        <dbReference type="SMART" id="SM00470"/>
    </source>
</evidence>
<dbReference type="InterPro" id="IPR036086">
    <property type="entry name" value="ParB/Sulfiredoxin_sf"/>
</dbReference>
<feature type="region of interest" description="Disordered" evidence="1">
    <location>
        <begin position="266"/>
        <end position="312"/>
    </location>
</feature>
<evidence type="ECO:0000256" key="1">
    <source>
        <dbReference type="SAM" id="MobiDB-lite"/>
    </source>
</evidence>
<feature type="region of interest" description="Disordered" evidence="1">
    <location>
        <begin position="1"/>
        <end position="33"/>
    </location>
</feature>
<proteinExistence type="predicted"/>
<dbReference type="Gene3D" id="3.90.1530.30">
    <property type="match status" value="1"/>
</dbReference>
<dbReference type="InterPro" id="IPR003115">
    <property type="entry name" value="ParB_N"/>
</dbReference>
<feature type="domain" description="ParB-like N-terminal" evidence="2">
    <location>
        <begin position="71"/>
        <end position="171"/>
    </location>
</feature>
<evidence type="ECO:0000313" key="3">
    <source>
        <dbReference type="EMBL" id="SLN33103.1"/>
    </source>
</evidence>
<evidence type="ECO:0000313" key="4">
    <source>
        <dbReference type="Proteomes" id="UP000193570"/>
    </source>
</evidence>
<name>A0A1X6YWU1_9RHOB</name>
<organism evidence="3 4">
    <name type="scientific">Roseivivax jejudonensis</name>
    <dbReference type="NCBI Taxonomy" id="1529041"/>
    <lineage>
        <taxon>Bacteria</taxon>
        <taxon>Pseudomonadati</taxon>
        <taxon>Pseudomonadota</taxon>
        <taxon>Alphaproteobacteria</taxon>
        <taxon>Rhodobacterales</taxon>
        <taxon>Roseobacteraceae</taxon>
        <taxon>Roseivivax</taxon>
    </lineage>
</organism>
<gene>
    <name evidence="3" type="ORF">ROJ8625_01543</name>
</gene>